<dbReference type="Gene3D" id="1.10.1760.20">
    <property type="match status" value="1"/>
</dbReference>
<dbReference type="InterPro" id="IPR009825">
    <property type="entry name" value="ECF_substrate-spec-like"/>
</dbReference>
<dbReference type="Pfam" id="PF07155">
    <property type="entry name" value="ECF-ribofla_trS"/>
    <property type="match status" value="1"/>
</dbReference>
<dbReference type="GO" id="GO:0016020">
    <property type="term" value="C:membrane"/>
    <property type="evidence" value="ECO:0007669"/>
    <property type="project" value="InterPro"/>
</dbReference>
<gene>
    <name evidence="4" type="ORF">I573_01025</name>
</gene>
<dbReference type="PANTHER" id="PTHR37815">
    <property type="entry name" value="UPF0397 PROTEIN BC_2624-RELATED"/>
    <property type="match status" value="1"/>
</dbReference>
<proteinExistence type="predicted"/>
<dbReference type="STRING" id="1140003.OMY_01564"/>
<dbReference type="AlphaFoldDB" id="S0P7L1"/>
<dbReference type="Proteomes" id="UP000015961">
    <property type="component" value="Unassembled WGS sequence"/>
</dbReference>
<dbReference type="EMBL" id="ASWO01000003">
    <property type="protein sequence ID" value="EOT86270.1"/>
    <property type="molecule type" value="Genomic_DNA"/>
</dbReference>
<evidence type="ECO:0000256" key="2">
    <source>
        <dbReference type="ARBA" id="ARBA00022989"/>
    </source>
</evidence>
<evidence type="ECO:0000256" key="3">
    <source>
        <dbReference type="SAM" id="Phobius"/>
    </source>
</evidence>
<protein>
    <submittedName>
        <fullName evidence="4">Uncharacterized protein</fullName>
    </submittedName>
</protein>
<sequence>MTKPTTQNIVFIALFAALTFVATTIKIPLPTGAFVHLGNAVLVLSILLLGYTSGSLAGGIGFFLFDLLNGYATEAPYFLIEAFIVGGATYLAFNSFKKHPTRVWQIVVIGLSAGVAKIIMTQIKNTIVQLWVGVPTFDLAFKTALVKLPATFTNVGLTILVVGIVYFPLSQAFSRITKRKI</sequence>
<evidence type="ECO:0000313" key="5">
    <source>
        <dbReference type="Proteomes" id="UP000015961"/>
    </source>
</evidence>
<evidence type="ECO:0000256" key="1">
    <source>
        <dbReference type="ARBA" id="ARBA00022692"/>
    </source>
</evidence>
<reference evidence="4 5" key="1">
    <citation type="submission" date="2013-03" db="EMBL/GenBank/DDBJ databases">
        <title>The Genome Sequence of Enterococcus sulfureus ATCC_49903 (PacBio/Illumina hybrid assembly).</title>
        <authorList>
            <consortium name="The Broad Institute Genomics Platform"/>
            <consortium name="The Broad Institute Genome Sequencing Center for Infectious Disease"/>
            <person name="Earl A."/>
            <person name="Russ C."/>
            <person name="Gilmore M."/>
            <person name="Surin D."/>
            <person name="Walker B."/>
            <person name="Young S."/>
            <person name="Zeng Q."/>
            <person name="Gargeya S."/>
            <person name="Fitzgerald M."/>
            <person name="Haas B."/>
            <person name="Abouelleil A."/>
            <person name="Allen A.W."/>
            <person name="Alvarado L."/>
            <person name="Arachchi H.M."/>
            <person name="Berlin A.M."/>
            <person name="Chapman S.B."/>
            <person name="Gainer-Dewar J."/>
            <person name="Goldberg J."/>
            <person name="Griggs A."/>
            <person name="Gujja S."/>
            <person name="Hansen M."/>
            <person name="Howarth C."/>
            <person name="Imamovic A."/>
            <person name="Ireland A."/>
            <person name="Larimer J."/>
            <person name="McCowan C."/>
            <person name="Murphy C."/>
            <person name="Pearson M."/>
            <person name="Poon T.W."/>
            <person name="Priest M."/>
            <person name="Roberts A."/>
            <person name="Saif S."/>
            <person name="Shea T."/>
            <person name="Sisk P."/>
            <person name="Sykes S."/>
            <person name="Wortman J."/>
            <person name="Nusbaum C."/>
            <person name="Birren B."/>
        </authorList>
    </citation>
    <scope>NUCLEOTIDE SEQUENCE [LARGE SCALE GENOMIC DNA]</scope>
    <source>
        <strain evidence="4 5">ATCC 49903</strain>
    </source>
</reference>
<keyword evidence="3" id="KW-0472">Membrane</keyword>
<dbReference type="PANTHER" id="PTHR37815:SF3">
    <property type="entry name" value="UPF0397 PROTEIN SPR0429"/>
    <property type="match status" value="1"/>
</dbReference>
<dbReference type="OrthoDB" id="2988652at2"/>
<feature type="transmembrane region" description="Helical" evidence="3">
    <location>
        <begin position="102"/>
        <end position="120"/>
    </location>
</feature>
<organism evidence="4 5">
    <name type="scientific">Enterococcus sulfureus ATCC 49903</name>
    <dbReference type="NCBI Taxonomy" id="1140003"/>
    <lineage>
        <taxon>Bacteria</taxon>
        <taxon>Bacillati</taxon>
        <taxon>Bacillota</taxon>
        <taxon>Bacilli</taxon>
        <taxon>Lactobacillales</taxon>
        <taxon>Enterococcaceae</taxon>
        <taxon>Enterococcus</taxon>
    </lineage>
</organism>
<feature type="transmembrane region" description="Helical" evidence="3">
    <location>
        <begin position="40"/>
        <end position="65"/>
    </location>
</feature>
<feature type="transmembrane region" description="Helical" evidence="3">
    <location>
        <begin position="77"/>
        <end position="96"/>
    </location>
</feature>
<comment type="caution">
    <text evidence="4">The sequence shown here is derived from an EMBL/GenBank/DDBJ whole genome shotgun (WGS) entry which is preliminary data.</text>
</comment>
<dbReference type="PATRIC" id="fig|1140003.3.peg.1511"/>
<feature type="transmembrane region" description="Helical" evidence="3">
    <location>
        <begin position="151"/>
        <end position="169"/>
    </location>
</feature>
<keyword evidence="2 3" id="KW-1133">Transmembrane helix</keyword>
<dbReference type="eggNOG" id="COG4720">
    <property type="taxonomic scope" value="Bacteria"/>
</dbReference>
<evidence type="ECO:0000313" key="4">
    <source>
        <dbReference type="EMBL" id="EOT86270.1"/>
    </source>
</evidence>
<accession>S0P7L1</accession>
<dbReference type="RefSeq" id="WP_016186003.1">
    <property type="nucleotide sequence ID" value="NZ_ASWO01000003.1"/>
</dbReference>
<keyword evidence="1 3" id="KW-0812">Transmembrane</keyword>
<keyword evidence="5" id="KW-1185">Reference proteome</keyword>
<name>S0P7L1_9ENTE</name>